<evidence type="ECO:0000256" key="1">
    <source>
        <dbReference type="SAM" id="MobiDB-lite"/>
    </source>
</evidence>
<feature type="compositionally biased region" description="Acidic residues" evidence="1">
    <location>
        <begin position="14"/>
        <end position="23"/>
    </location>
</feature>
<name>A0A0B5J5Q8_9VIRU</name>
<organism evidence="2 3">
    <name type="scientific">Pandoravirus inopinatum</name>
    <dbReference type="NCBI Taxonomy" id="1605721"/>
    <lineage>
        <taxon>Viruses</taxon>
        <taxon>Pandoravirus</taxon>
    </lineage>
</organism>
<evidence type="ECO:0000313" key="3">
    <source>
        <dbReference type="Proteomes" id="UP000202511"/>
    </source>
</evidence>
<accession>A0A0B5J5Q8</accession>
<feature type="compositionally biased region" description="Low complexity" evidence="1">
    <location>
        <begin position="30"/>
        <end position="39"/>
    </location>
</feature>
<dbReference type="Proteomes" id="UP000202511">
    <property type="component" value="Segment"/>
</dbReference>
<dbReference type="EMBL" id="KP136319">
    <property type="protein sequence ID" value="AJF97015.1"/>
    <property type="molecule type" value="Genomic_DNA"/>
</dbReference>
<feature type="compositionally biased region" description="Basic residues" evidence="1">
    <location>
        <begin position="368"/>
        <end position="384"/>
    </location>
</feature>
<dbReference type="GeneID" id="23461932"/>
<feature type="region of interest" description="Disordered" evidence="1">
    <location>
        <begin position="362"/>
        <end position="384"/>
    </location>
</feature>
<dbReference type="RefSeq" id="YP_009119250.1">
    <property type="nucleotide sequence ID" value="NC_026440.1"/>
</dbReference>
<reference evidence="2 3" key="1">
    <citation type="journal article" date="2015" name="Parasitol. Res.">
        <title>Viruses in close associations with free-living amoebae.</title>
        <authorList>
            <person name="Scheid P."/>
        </authorList>
    </citation>
    <scope>NUCLEOTIDE SEQUENCE [LARGE SCALE GENOMIC DNA]</scope>
    <source>
        <strain evidence="2">KlaHel</strain>
    </source>
</reference>
<evidence type="ECO:0000313" key="2">
    <source>
        <dbReference type="EMBL" id="AJF97015.1"/>
    </source>
</evidence>
<dbReference type="KEGG" id="vg:23461932"/>
<protein>
    <submittedName>
        <fullName evidence="2">Uncharacterized protein</fullName>
    </submittedName>
</protein>
<proteinExistence type="predicted"/>
<feature type="region of interest" description="Disordered" evidence="1">
    <location>
        <begin position="14"/>
        <end position="55"/>
    </location>
</feature>
<sequence>MEDDGDQHVMQVEIVDDGDDTVDGVECQANGDGDNGNSNVDDDAQNSIDDGSAEDDDCDCDDILFDEAMTHAVLDVEAEEAVLVTLCHWAREGLLTPEQGVELARLKAGDILDGVRLADISPAHGSHTDGRLVMRYARMWSHLADSRACIAFLSSRVDAWPPTLADVEQAYRDLDDAYRERCRTHDGDDDNDNNEEGEENAGQSLIAYLIDDARAGDPYPGDMLADALDQALQRMATGTMSQRWPQYRDPFAGRSVPRHVHGSGCVSSTAEGDLDYYVVVAHRSDTVEAVLLAVTKGSGACAVARCFAAPRSAMRLHRGLDAGRRRRPVLQCAPLCVLAAGLFRRHRHGLAHRTTTCRRRGRIDGQRRRGIGRGHHQRHTARGG</sequence>